<evidence type="ECO:0000313" key="2">
    <source>
        <dbReference type="Proteomes" id="UP000031036"/>
    </source>
</evidence>
<organism evidence="1 2">
    <name type="scientific">Toxocara canis</name>
    <name type="common">Canine roundworm</name>
    <dbReference type="NCBI Taxonomy" id="6265"/>
    <lineage>
        <taxon>Eukaryota</taxon>
        <taxon>Metazoa</taxon>
        <taxon>Ecdysozoa</taxon>
        <taxon>Nematoda</taxon>
        <taxon>Chromadorea</taxon>
        <taxon>Rhabditida</taxon>
        <taxon>Spirurina</taxon>
        <taxon>Ascaridomorpha</taxon>
        <taxon>Ascaridoidea</taxon>
        <taxon>Toxocaridae</taxon>
        <taxon>Toxocara</taxon>
    </lineage>
</organism>
<dbReference type="EMBL" id="JPKZ01001740">
    <property type="protein sequence ID" value="KHN80469.1"/>
    <property type="molecule type" value="Genomic_DNA"/>
</dbReference>
<gene>
    <name evidence="1" type="ORF">Tcan_09552</name>
</gene>
<dbReference type="Proteomes" id="UP000031036">
    <property type="component" value="Unassembled WGS sequence"/>
</dbReference>
<sequence>MYQNSGRGARIIELSTLICFSLRSCSFKTVQSHITYKFNGRWISTFSNRHFQNVRFFWLFYPPYIGMIRATVENGQQQTYRYFYEFFDNILPSSDGIFAKLM</sequence>
<protein>
    <submittedName>
        <fullName evidence="1">Uncharacterized protein</fullName>
    </submittedName>
</protein>
<keyword evidence="2" id="KW-1185">Reference proteome</keyword>
<comment type="caution">
    <text evidence="1">The sequence shown here is derived from an EMBL/GenBank/DDBJ whole genome shotgun (WGS) entry which is preliminary data.</text>
</comment>
<accession>A0A0B2VG90</accession>
<dbReference type="AlphaFoldDB" id="A0A0B2VG90"/>
<reference evidence="1 2" key="1">
    <citation type="submission" date="2014-11" db="EMBL/GenBank/DDBJ databases">
        <title>Genetic blueprint of the zoonotic pathogen Toxocara canis.</title>
        <authorList>
            <person name="Zhu X.-Q."/>
            <person name="Korhonen P.K."/>
            <person name="Cai H."/>
            <person name="Young N.D."/>
            <person name="Nejsum P."/>
            <person name="von Samson-Himmelstjerna G."/>
            <person name="Boag P.R."/>
            <person name="Tan P."/>
            <person name="Li Q."/>
            <person name="Min J."/>
            <person name="Yang Y."/>
            <person name="Wang X."/>
            <person name="Fang X."/>
            <person name="Hall R.S."/>
            <person name="Hofmann A."/>
            <person name="Sternberg P.W."/>
            <person name="Jex A.R."/>
            <person name="Gasser R.B."/>
        </authorList>
    </citation>
    <scope>NUCLEOTIDE SEQUENCE [LARGE SCALE GENOMIC DNA]</scope>
    <source>
        <strain evidence="1">PN_DK_2014</strain>
    </source>
</reference>
<proteinExistence type="predicted"/>
<evidence type="ECO:0000313" key="1">
    <source>
        <dbReference type="EMBL" id="KHN80469.1"/>
    </source>
</evidence>
<name>A0A0B2VG90_TOXCA</name>